<organism evidence="3 4">
    <name type="scientific">Formimonas warabiya</name>
    <dbReference type="NCBI Taxonomy" id="1761012"/>
    <lineage>
        <taxon>Bacteria</taxon>
        <taxon>Bacillati</taxon>
        <taxon>Bacillota</taxon>
        <taxon>Clostridia</taxon>
        <taxon>Eubacteriales</taxon>
        <taxon>Peptococcaceae</taxon>
        <taxon>Candidatus Formimonas</taxon>
    </lineage>
</organism>
<feature type="domain" description="FIST C-domain" evidence="2">
    <location>
        <begin position="228"/>
        <end position="356"/>
    </location>
</feature>
<dbReference type="SMART" id="SM01204">
    <property type="entry name" value="FIST_C"/>
    <property type="match status" value="1"/>
</dbReference>
<dbReference type="InterPro" id="IPR013702">
    <property type="entry name" value="FIST_domain_N"/>
</dbReference>
<dbReference type="EMBL" id="CP017634">
    <property type="protein sequence ID" value="ATW24560.1"/>
    <property type="molecule type" value="Genomic_DNA"/>
</dbReference>
<evidence type="ECO:0000259" key="1">
    <source>
        <dbReference type="SMART" id="SM00897"/>
    </source>
</evidence>
<dbReference type="RefSeq" id="WP_148133758.1">
    <property type="nucleotide sequence ID" value="NZ_CP017634.1"/>
</dbReference>
<feature type="domain" description="FIST" evidence="1">
    <location>
        <begin position="29"/>
        <end position="227"/>
    </location>
</feature>
<accession>A0A3G1KQ51</accession>
<name>A0A3G1KQ51_FORW1</name>
<dbReference type="Proteomes" id="UP000323521">
    <property type="component" value="Chromosome"/>
</dbReference>
<keyword evidence="4" id="KW-1185">Reference proteome</keyword>
<dbReference type="OrthoDB" id="9770293at2"/>
<dbReference type="KEGG" id="fwa:DCMF_06975"/>
<dbReference type="PANTHER" id="PTHR40252:SF2">
    <property type="entry name" value="BLR0328 PROTEIN"/>
    <property type="match status" value="1"/>
</dbReference>
<proteinExistence type="predicted"/>
<evidence type="ECO:0008006" key="5">
    <source>
        <dbReference type="Google" id="ProtNLM"/>
    </source>
</evidence>
<protein>
    <recommendedName>
        <fullName evidence="5">FIST domain-containing protein</fullName>
    </recommendedName>
</protein>
<dbReference type="InterPro" id="IPR019494">
    <property type="entry name" value="FIST_C"/>
</dbReference>
<evidence type="ECO:0000313" key="4">
    <source>
        <dbReference type="Proteomes" id="UP000323521"/>
    </source>
</evidence>
<dbReference type="Pfam" id="PF08495">
    <property type="entry name" value="FIST"/>
    <property type="match status" value="1"/>
</dbReference>
<evidence type="ECO:0000313" key="3">
    <source>
        <dbReference type="EMBL" id="ATW24560.1"/>
    </source>
</evidence>
<evidence type="ECO:0000259" key="2">
    <source>
        <dbReference type="SMART" id="SM01204"/>
    </source>
</evidence>
<sequence>MKNISTAYSTQKDISAAVNEIKSQIEIERPKAVIFFASSCFPEQISRAMQDAFQESVVFGCSTAGELVNDQMLKGSVVAMAFSPAVFEDIHVEILSRIDQEDPVDQAMNNFERHFKIPVLEMDIAKYFGFVLFDGLSNAEERIMASIGSKSNIVFVGGSAGDDVQFKRTWVYAQGQAYHNAAILALVKSGVEFSIIKTQSFQVTDQLLTATKVNESAREVIEFNGRPAAQEYARVLGVDAGSLADKFMSNPLGLVIDEEPFVRSPQQIIDDRIRFYCQILEGMELAVLAGTSIGADTRKSIHELKTSLGTISGLINFHCILRTLELEAKKQQSEYGAIFKDIPTVGLSTYGEAYLGHINQTSTIIAFK</sequence>
<dbReference type="AlphaFoldDB" id="A0A3G1KQ51"/>
<gene>
    <name evidence="3" type="ORF">DCMF_06975</name>
</gene>
<reference evidence="3 4" key="1">
    <citation type="submission" date="2016-10" db="EMBL/GenBank/DDBJ databases">
        <title>Complete Genome Sequence of Peptococcaceae strain DCMF.</title>
        <authorList>
            <person name="Edwards R.J."/>
            <person name="Holland S.I."/>
            <person name="Deshpande N.P."/>
            <person name="Wong Y.K."/>
            <person name="Ertan H."/>
            <person name="Manefield M."/>
            <person name="Russell T.L."/>
            <person name="Lee M.J."/>
        </authorList>
    </citation>
    <scope>NUCLEOTIDE SEQUENCE [LARGE SCALE GENOMIC DNA]</scope>
    <source>
        <strain evidence="3 4">DCMF</strain>
    </source>
</reference>
<dbReference type="SMART" id="SM00897">
    <property type="entry name" value="FIST"/>
    <property type="match status" value="1"/>
</dbReference>
<dbReference type="PANTHER" id="PTHR40252">
    <property type="entry name" value="BLR0328 PROTEIN"/>
    <property type="match status" value="1"/>
</dbReference>
<dbReference type="Pfam" id="PF10442">
    <property type="entry name" value="FIST_C"/>
    <property type="match status" value="1"/>
</dbReference>